<name>A0A0D2A893_9PEZI</name>
<dbReference type="InParanoid" id="A0A0D2A893"/>
<organism evidence="2 3">
    <name type="scientific">Verruconis gallopava</name>
    <dbReference type="NCBI Taxonomy" id="253628"/>
    <lineage>
        <taxon>Eukaryota</taxon>
        <taxon>Fungi</taxon>
        <taxon>Dikarya</taxon>
        <taxon>Ascomycota</taxon>
        <taxon>Pezizomycotina</taxon>
        <taxon>Dothideomycetes</taxon>
        <taxon>Pleosporomycetidae</taxon>
        <taxon>Venturiales</taxon>
        <taxon>Sympoventuriaceae</taxon>
        <taxon>Verruconis</taxon>
    </lineage>
</organism>
<evidence type="ECO:0000313" key="2">
    <source>
        <dbReference type="EMBL" id="KIW02815.1"/>
    </source>
</evidence>
<keyword evidence="3" id="KW-1185">Reference proteome</keyword>
<sequence length="224" mass="25573">MANVITYQQLKHLDNQESEHIATFTALTRRYKDIIQDQEELIELLRNRTSKLEAVIKEYSTFDDSAAASLAQDAPRLRAKLAELGAALVERDSKIEELKLLVEKARLDRHAGCTEEISKLKEEAASIRLASGDDSVWRSRWQRSEEALKKDKAALEQQLLSLRRKVVTLQERIEELKSDQVVEDLKELKRLAKDAVADLDRATMVSWGEMGQKLLRLADFAESL</sequence>
<evidence type="ECO:0000313" key="3">
    <source>
        <dbReference type="Proteomes" id="UP000053259"/>
    </source>
</evidence>
<dbReference type="GeneID" id="27313846"/>
<keyword evidence="1" id="KW-0175">Coiled coil</keyword>
<dbReference type="RefSeq" id="XP_016212684.1">
    <property type="nucleotide sequence ID" value="XM_016359435.1"/>
</dbReference>
<dbReference type="Proteomes" id="UP000053259">
    <property type="component" value="Unassembled WGS sequence"/>
</dbReference>
<dbReference type="AlphaFoldDB" id="A0A0D2A893"/>
<gene>
    <name evidence="2" type="ORF">PV09_05873</name>
</gene>
<feature type="coiled-coil region" evidence="1">
    <location>
        <begin position="28"/>
        <end position="55"/>
    </location>
</feature>
<protein>
    <submittedName>
        <fullName evidence="2">Uncharacterized protein</fullName>
    </submittedName>
</protein>
<evidence type="ECO:0000256" key="1">
    <source>
        <dbReference type="SAM" id="Coils"/>
    </source>
</evidence>
<accession>A0A0D2A893</accession>
<proteinExistence type="predicted"/>
<feature type="coiled-coil region" evidence="1">
    <location>
        <begin position="138"/>
        <end position="205"/>
    </location>
</feature>
<reference evidence="2 3" key="1">
    <citation type="submission" date="2015-01" db="EMBL/GenBank/DDBJ databases">
        <title>The Genome Sequence of Ochroconis gallopava CBS43764.</title>
        <authorList>
            <consortium name="The Broad Institute Genomics Platform"/>
            <person name="Cuomo C."/>
            <person name="de Hoog S."/>
            <person name="Gorbushina A."/>
            <person name="Stielow B."/>
            <person name="Teixiera M."/>
            <person name="Abouelleil A."/>
            <person name="Chapman S.B."/>
            <person name="Priest M."/>
            <person name="Young S.K."/>
            <person name="Wortman J."/>
            <person name="Nusbaum C."/>
            <person name="Birren B."/>
        </authorList>
    </citation>
    <scope>NUCLEOTIDE SEQUENCE [LARGE SCALE GENOMIC DNA]</scope>
    <source>
        <strain evidence="2 3">CBS 43764</strain>
    </source>
</reference>
<dbReference type="VEuPathDB" id="FungiDB:PV09_05873"/>
<dbReference type="EMBL" id="KN847547">
    <property type="protein sequence ID" value="KIW02815.1"/>
    <property type="molecule type" value="Genomic_DNA"/>
</dbReference>
<dbReference type="HOGENOM" id="CLU_1235868_0_0_1"/>